<keyword evidence="5" id="KW-0157">Chromophore</keyword>
<proteinExistence type="predicted"/>
<protein>
    <recommendedName>
        <fullName evidence="2">diguanylate cyclase</fullName>
        <ecNumber evidence="2">2.7.7.65</ecNumber>
    </recommendedName>
</protein>
<dbReference type="EMBL" id="QPII01000006">
    <property type="protein sequence ID" value="RCV89417.1"/>
    <property type="molecule type" value="Genomic_DNA"/>
</dbReference>
<dbReference type="InterPro" id="IPR043128">
    <property type="entry name" value="Rev_trsase/Diguanyl_cyclase"/>
</dbReference>
<evidence type="ECO:0000256" key="4">
    <source>
        <dbReference type="ARBA" id="ARBA00022606"/>
    </source>
</evidence>
<dbReference type="Pfam" id="PF00360">
    <property type="entry name" value="PHY"/>
    <property type="match status" value="1"/>
</dbReference>
<dbReference type="EC" id="2.7.7.65" evidence="2"/>
<evidence type="ECO:0000259" key="10">
    <source>
        <dbReference type="PROSITE" id="PS50887"/>
    </source>
</evidence>
<name>A0A368TYX3_9GAMM</name>
<evidence type="ECO:0000256" key="8">
    <source>
        <dbReference type="SAM" id="MobiDB-lite"/>
    </source>
</evidence>
<reference evidence="11 12" key="1">
    <citation type="submission" date="2018-07" db="EMBL/GenBank/DDBJ databases">
        <title>Halomonas montanilacus sp. nov., isolated from Lake Pengyan on Tibetan Plateau.</title>
        <authorList>
            <person name="Lu H."/>
            <person name="Xing P."/>
            <person name="Wu Q."/>
        </authorList>
    </citation>
    <scope>NUCLEOTIDE SEQUENCE [LARGE SCALE GENOMIC DNA]</scope>
    <source>
        <strain evidence="11 12">PYC7W</strain>
    </source>
</reference>
<dbReference type="InterPro" id="IPR029787">
    <property type="entry name" value="Nucleotide_cyclase"/>
</dbReference>
<evidence type="ECO:0000259" key="9">
    <source>
        <dbReference type="PROSITE" id="PS50046"/>
    </source>
</evidence>
<sequence>MTNEASKSVNRHHYPDSHEAELAEAQSACATEPVHIPGAIQPSGGLISFDADLTMVRQVSANLGTLLGIPVEHALRSSPVALLGSDLLKRITRELDERSKVPGTLTACLGAEAQGLHVTPYRSGTRVVVELEPLPAEDEPRLLSVLNRWLATVREAATPDQLLEWLVEEIRDLTGFDRVLIYRFDERWNGSVTAESRGEGIGSFLGHHFPASDIPPQVRALYDRNCLRSIPDAAAAAVPLVPDNDPVDATPLDLSLGVLRAVSPIHQEYLANMDVASALSVALHDEDEERLGALLSCHALATPHRLSPGVRDTVRALVQITVPQLRLLRTRTESQLMQKVQVSRELLHQSHERWIDPDLIVAQRGEEWLDLFAADGVALVHRAHQGIRGSVPDKPSLNAMVAWLSARPQAPVAWYSHCLKETPLAAWHGPSSGLLAVPLPIDTAQPSWLLLFRDEEIETRRWAGLPEKYIASRGEYSVLAPRRSFAEWQEKVRDHCRVWRRSERRAASDLAENLAALIASQEIHLLNARLHEVNERLERLASLDSLTGVWNRYHIEQTLEKEIASATRYGRDCALLLLDVDHFKAVNDDHGHEIGDKALMTLVARLNTMLREADHLGRWGGEEFVVVATGTTARGAQDLAERLRQRVAESHFEEVGPITVSIGVAACRPGDTVKTLVKRADQAMYRAKQLGRNGVYSVD</sequence>
<evidence type="ECO:0000256" key="3">
    <source>
        <dbReference type="ARBA" id="ARBA00022543"/>
    </source>
</evidence>
<dbReference type="InterPro" id="IPR050469">
    <property type="entry name" value="Diguanylate_Cyclase"/>
</dbReference>
<dbReference type="PROSITE" id="PS50887">
    <property type="entry name" value="GGDEF"/>
    <property type="match status" value="1"/>
</dbReference>
<feature type="domain" description="GGDEF" evidence="10">
    <location>
        <begin position="571"/>
        <end position="699"/>
    </location>
</feature>
<dbReference type="PANTHER" id="PTHR45138">
    <property type="entry name" value="REGULATORY COMPONENTS OF SENSORY TRANSDUCTION SYSTEM"/>
    <property type="match status" value="1"/>
</dbReference>
<dbReference type="Gene3D" id="3.30.450.20">
    <property type="entry name" value="PAS domain"/>
    <property type="match status" value="1"/>
</dbReference>
<dbReference type="OrthoDB" id="9808408at2"/>
<dbReference type="FunFam" id="3.30.70.270:FF:000001">
    <property type="entry name" value="Diguanylate cyclase domain protein"/>
    <property type="match status" value="1"/>
</dbReference>
<dbReference type="SUPFAM" id="SSF55785">
    <property type="entry name" value="PYP-like sensor domain (PAS domain)"/>
    <property type="match status" value="1"/>
</dbReference>
<feature type="region of interest" description="Disordered" evidence="8">
    <location>
        <begin position="1"/>
        <end position="26"/>
    </location>
</feature>
<dbReference type="InterPro" id="IPR035965">
    <property type="entry name" value="PAS-like_dom_sf"/>
</dbReference>
<dbReference type="PANTHER" id="PTHR45138:SF9">
    <property type="entry name" value="DIGUANYLATE CYCLASE DGCM-RELATED"/>
    <property type="match status" value="1"/>
</dbReference>
<organism evidence="11 12">
    <name type="scientific">Billgrantia montanilacus</name>
    <dbReference type="NCBI Taxonomy" id="2282305"/>
    <lineage>
        <taxon>Bacteria</taxon>
        <taxon>Pseudomonadati</taxon>
        <taxon>Pseudomonadota</taxon>
        <taxon>Gammaproteobacteria</taxon>
        <taxon>Oceanospirillales</taxon>
        <taxon>Halomonadaceae</taxon>
        <taxon>Billgrantia</taxon>
    </lineage>
</organism>
<evidence type="ECO:0000256" key="2">
    <source>
        <dbReference type="ARBA" id="ARBA00012528"/>
    </source>
</evidence>
<dbReference type="InterPro" id="IPR000160">
    <property type="entry name" value="GGDEF_dom"/>
</dbReference>
<dbReference type="GO" id="GO:0043709">
    <property type="term" value="P:cell adhesion involved in single-species biofilm formation"/>
    <property type="evidence" value="ECO:0007669"/>
    <property type="project" value="TreeGrafter"/>
</dbReference>
<dbReference type="Gene3D" id="3.30.450.40">
    <property type="match status" value="1"/>
</dbReference>
<dbReference type="GO" id="GO:0005886">
    <property type="term" value="C:plasma membrane"/>
    <property type="evidence" value="ECO:0007669"/>
    <property type="project" value="TreeGrafter"/>
</dbReference>
<dbReference type="CDD" id="cd01949">
    <property type="entry name" value="GGDEF"/>
    <property type="match status" value="1"/>
</dbReference>
<dbReference type="InterPro" id="IPR001294">
    <property type="entry name" value="Phytochrome"/>
</dbReference>
<dbReference type="Pfam" id="PF01590">
    <property type="entry name" value="GAF"/>
    <property type="match status" value="1"/>
</dbReference>
<evidence type="ECO:0000256" key="6">
    <source>
        <dbReference type="ARBA" id="ARBA00023170"/>
    </source>
</evidence>
<evidence type="ECO:0000256" key="1">
    <source>
        <dbReference type="ARBA" id="ARBA00001946"/>
    </source>
</evidence>
<dbReference type="Pfam" id="PF08446">
    <property type="entry name" value="PAS_2"/>
    <property type="match status" value="1"/>
</dbReference>
<keyword evidence="12" id="KW-1185">Reference proteome</keyword>
<dbReference type="GO" id="GO:1902201">
    <property type="term" value="P:negative regulation of bacterial-type flagellum-dependent cell motility"/>
    <property type="evidence" value="ECO:0007669"/>
    <property type="project" value="TreeGrafter"/>
</dbReference>
<dbReference type="InterPro" id="IPR016132">
    <property type="entry name" value="Phyto_chromo_attachment"/>
</dbReference>
<dbReference type="GO" id="GO:0009584">
    <property type="term" value="P:detection of visible light"/>
    <property type="evidence" value="ECO:0007669"/>
    <property type="project" value="InterPro"/>
</dbReference>
<dbReference type="NCBIfam" id="TIGR00254">
    <property type="entry name" value="GGDEF"/>
    <property type="match status" value="1"/>
</dbReference>
<dbReference type="SUPFAM" id="SSF55073">
    <property type="entry name" value="Nucleotide cyclase"/>
    <property type="match status" value="1"/>
</dbReference>
<comment type="catalytic activity">
    <reaction evidence="7">
        <text>2 GTP = 3',3'-c-di-GMP + 2 diphosphate</text>
        <dbReference type="Rhea" id="RHEA:24898"/>
        <dbReference type="ChEBI" id="CHEBI:33019"/>
        <dbReference type="ChEBI" id="CHEBI:37565"/>
        <dbReference type="ChEBI" id="CHEBI:58805"/>
        <dbReference type="EC" id="2.7.7.65"/>
    </reaction>
</comment>
<dbReference type="Proteomes" id="UP000252405">
    <property type="component" value="Unassembled WGS sequence"/>
</dbReference>
<dbReference type="Gene3D" id="3.30.70.270">
    <property type="match status" value="1"/>
</dbReference>
<dbReference type="PRINTS" id="PR01033">
    <property type="entry name" value="PHYTOCHROME"/>
</dbReference>
<evidence type="ECO:0000313" key="11">
    <source>
        <dbReference type="EMBL" id="RCV89417.1"/>
    </source>
</evidence>
<dbReference type="Gene3D" id="3.30.450.270">
    <property type="match status" value="1"/>
</dbReference>
<dbReference type="GO" id="GO:0009881">
    <property type="term" value="F:photoreceptor activity"/>
    <property type="evidence" value="ECO:0007669"/>
    <property type="project" value="UniProtKB-KW"/>
</dbReference>
<keyword evidence="4" id="KW-0716">Sensory transduction</keyword>
<dbReference type="GO" id="GO:0006355">
    <property type="term" value="P:regulation of DNA-templated transcription"/>
    <property type="evidence" value="ECO:0007669"/>
    <property type="project" value="InterPro"/>
</dbReference>
<comment type="cofactor">
    <cofactor evidence="1">
        <name>Mg(2+)</name>
        <dbReference type="ChEBI" id="CHEBI:18420"/>
    </cofactor>
</comment>
<dbReference type="PROSITE" id="PS50046">
    <property type="entry name" value="PHYTOCHROME_2"/>
    <property type="match status" value="1"/>
</dbReference>
<dbReference type="InterPro" id="IPR013515">
    <property type="entry name" value="Phytochrome_cen-reg"/>
</dbReference>
<dbReference type="GO" id="GO:0052621">
    <property type="term" value="F:diguanylate cyclase activity"/>
    <property type="evidence" value="ECO:0007669"/>
    <property type="project" value="UniProtKB-EC"/>
</dbReference>
<dbReference type="SUPFAM" id="SSF55781">
    <property type="entry name" value="GAF domain-like"/>
    <property type="match status" value="2"/>
</dbReference>
<comment type="caution">
    <text evidence="11">The sequence shown here is derived from an EMBL/GenBank/DDBJ whole genome shotgun (WGS) entry which is preliminary data.</text>
</comment>
<evidence type="ECO:0000256" key="7">
    <source>
        <dbReference type="ARBA" id="ARBA00034247"/>
    </source>
</evidence>
<evidence type="ECO:0000313" key="12">
    <source>
        <dbReference type="Proteomes" id="UP000252405"/>
    </source>
</evidence>
<accession>A0A368TYX3</accession>
<dbReference type="AlphaFoldDB" id="A0A368TYX3"/>
<dbReference type="InterPro" id="IPR013654">
    <property type="entry name" value="PAS_2"/>
</dbReference>
<gene>
    <name evidence="11" type="ORF">DU505_10250</name>
</gene>
<keyword evidence="6" id="KW-0675">Receptor</keyword>
<dbReference type="InterPro" id="IPR003018">
    <property type="entry name" value="GAF"/>
</dbReference>
<dbReference type="SMART" id="SM00267">
    <property type="entry name" value="GGDEF"/>
    <property type="match status" value="1"/>
</dbReference>
<feature type="domain" description="Phytochrome chromophore attachment site" evidence="9">
    <location>
        <begin position="158"/>
        <end position="323"/>
    </location>
</feature>
<keyword evidence="3" id="KW-0600">Photoreceptor protein</keyword>
<dbReference type="InterPro" id="IPR043150">
    <property type="entry name" value="Phytochrome_PHY_sf"/>
</dbReference>
<dbReference type="InterPro" id="IPR029016">
    <property type="entry name" value="GAF-like_dom_sf"/>
</dbReference>
<dbReference type="Pfam" id="PF00990">
    <property type="entry name" value="GGDEF"/>
    <property type="match status" value="1"/>
</dbReference>
<evidence type="ECO:0000256" key="5">
    <source>
        <dbReference type="ARBA" id="ARBA00022991"/>
    </source>
</evidence>
<dbReference type="SMART" id="SM00065">
    <property type="entry name" value="GAF"/>
    <property type="match status" value="1"/>
</dbReference>